<dbReference type="Proteomes" id="UP000320231">
    <property type="component" value="Chromosome"/>
</dbReference>
<sequence length="121" mass="13202">MSSGLSFLKTVDPAIIFANIGYTHNIKRSFDDIGSSEEDVPGEVNLGDSIRLGFGTAFALNERFSLSMSFTHQHAFETKVTTDGGLNRLSSVAVPMRPLSILVLPMACRTPRRLLRVSVSD</sequence>
<organism evidence="1 2">
    <name type="scientific">Vreelandella sulfidaeris</name>
    <dbReference type="NCBI Taxonomy" id="115553"/>
    <lineage>
        <taxon>Bacteria</taxon>
        <taxon>Pseudomonadati</taxon>
        <taxon>Pseudomonadota</taxon>
        <taxon>Gammaproteobacteria</taxon>
        <taxon>Oceanospirillales</taxon>
        <taxon>Halomonadaceae</taxon>
        <taxon>Vreelandella</taxon>
    </lineage>
</organism>
<evidence type="ECO:0000313" key="1">
    <source>
        <dbReference type="EMBL" id="BBI61458.1"/>
    </source>
</evidence>
<dbReference type="KEGG" id="hsr:HSBAA_27640"/>
<proteinExistence type="predicted"/>
<gene>
    <name evidence="1" type="ORF">HSBAA_27640</name>
</gene>
<name>A0A455UAX8_9GAMM</name>
<evidence type="ECO:0000313" key="2">
    <source>
        <dbReference type="Proteomes" id="UP000320231"/>
    </source>
</evidence>
<evidence type="ECO:0008006" key="3">
    <source>
        <dbReference type="Google" id="ProtNLM"/>
    </source>
</evidence>
<dbReference type="EMBL" id="AP019514">
    <property type="protein sequence ID" value="BBI61458.1"/>
    <property type="molecule type" value="Genomic_DNA"/>
</dbReference>
<accession>A0A455UAX8</accession>
<protein>
    <recommendedName>
        <fullName evidence="3">Outer membrane protein beta-barrel domain-containing protein</fullName>
    </recommendedName>
</protein>
<reference evidence="1 2" key="1">
    <citation type="journal article" date="2019" name="Microbiol. Resour. Announc.">
        <title>Complete Genome Sequence of Halomonas sulfidaeris Strain Esulfide1 Isolated from a Metal Sulfide Rock at a Depth of 2,200 Meters, Obtained Using Nanopore Sequencing.</title>
        <authorList>
            <person name="Saito M."/>
            <person name="Nishigata A."/>
            <person name="Galipon J."/>
            <person name="Arakawa K."/>
        </authorList>
    </citation>
    <scope>NUCLEOTIDE SEQUENCE [LARGE SCALE GENOMIC DNA]</scope>
    <source>
        <strain evidence="1 2">ATCC BAA-803</strain>
    </source>
</reference>
<dbReference type="AlphaFoldDB" id="A0A455UAX8"/>